<keyword evidence="6" id="KW-0408">Iron</keyword>
<evidence type="ECO:0000256" key="3">
    <source>
        <dbReference type="ARBA" id="ARBA00022617"/>
    </source>
</evidence>
<name>A0ABR0SIJ1_9HYPO</name>
<organism evidence="9 10">
    <name type="scientific">Cladobotryum mycophilum</name>
    <dbReference type="NCBI Taxonomy" id="491253"/>
    <lineage>
        <taxon>Eukaryota</taxon>
        <taxon>Fungi</taxon>
        <taxon>Dikarya</taxon>
        <taxon>Ascomycota</taxon>
        <taxon>Pezizomycotina</taxon>
        <taxon>Sordariomycetes</taxon>
        <taxon>Hypocreomycetidae</taxon>
        <taxon>Hypocreales</taxon>
        <taxon>Hypocreaceae</taxon>
        <taxon>Cladobotryum</taxon>
    </lineage>
</organism>
<comment type="cofactor">
    <cofactor evidence="1">
        <name>heme</name>
        <dbReference type="ChEBI" id="CHEBI:30413"/>
    </cofactor>
</comment>
<evidence type="ECO:0000256" key="8">
    <source>
        <dbReference type="SAM" id="Phobius"/>
    </source>
</evidence>
<keyword evidence="3" id="KW-0349">Heme</keyword>
<reference evidence="9 10" key="1">
    <citation type="submission" date="2024-01" db="EMBL/GenBank/DDBJ databases">
        <title>Complete genome of Cladobotryum mycophilum ATHUM6906.</title>
        <authorList>
            <person name="Christinaki A.C."/>
            <person name="Myridakis A.I."/>
            <person name="Kouvelis V.N."/>
        </authorList>
    </citation>
    <scope>NUCLEOTIDE SEQUENCE [LARGE SCALE GENOMIC DNA]</scope>
    <source>
        <strain evidence="9 10">ATHUM6906</strain>
    </source>
</reference>
<keyword evidence="8" id="KW-0812">Transmembrane</keyword>
<keyword evidence="8" id="KW-1133">Transmembrane helix</keyword>
<dbReference type="Proteomes" id="UP001338125">
    <property type="component" value="Unassembled WGS sequence"/>
</dbReference>
<dbReference type="PRINTS" id="PR00385">
    <property type="entry name" value="P450"/>
</dbReference>
<dbReference type="PRINTS" id="PR00463">
    <property type="entry name" value="EP450I"/>
</dbReference>
<dbReference type="InterPro" id="IPR001128">
    <property type="entry name" value="Cyt_P450"/>
</dbReference>
<evidence type="ECO:0000256" key="7">
    <source>
        <dbReference type="ARBA" id="ARBA00023033"/>
    </source>
</evidence>
<dbReference type="Pfam" id="PF00067">
    <property type="entry name" value="p450"/>
    <property type="match status" value="1"/>
</dbReference>
<dbReference type="SUPFAM" id="SSF48264">
    <property type="entry name" value="Cytochrome P450"/>
    <property type="match status" value="1"/>
</dbReference>
<evidence type="ECO:0000256" key="4">
    <source>
        <dbReference type="ARBA" id="ARBA00022723"/>
    </source>
</evidence>
<dbReference type="PANTHER" id="PTHR24305:SF187">
    <property type="entry name" value="P450, PUTATIVE (EUROFUNG)-RELATED"/>
    <property type="match status" value="1"/>
</dbReference>
<evidence type="ECO:0000256" key="1">
    <source>
        <dbReference type="ARBA" id="ARBA00001971"/>
    </source>
</evidence>
<keyword evidence="4" id="KW-0479">Metal-binding</keyword>
<accession>A0ABR0SIJ1</accession>
<keyword evidence="5" id="KW-0560">Oxidoreductase</keyword>
<feature type="transmembrane region" description="Helical" evidence="8">
    <location>
        <begin position="84"/>
        <end position="106"/>
    </location>
</feature>
<sequence length="560" mass="63832">MSSNHIAVLEATIMDNTSIPSSLQRRLIASTVLAVALHHFVFKKGEWHLRAPLILSIWLLSYPFLFLAELTLGSKNFIGSGFNAILTLGCFTTVTFVSIAIYRIFFHQLSSFPGPRLAKVSKLWHFAQCWDGKNHLLLDDLHKKYGDFVRTGPNEITVFNPEGLLRLDGPGNRNTKSAWYDFLMPDVGVTTIRDKSFHDQRRKIWVQALSGKALPFYEQQMVDYTRKLDKLIQTASKNGSSVPFTSFVYWFSFDVMGMFSLSESFNMLHNENWHYAIAHLRRAFALLGLLGPVPWLVHIAFKFLKGYWIVKDWHLTIDWCRDRMQKRIRANDENLSIMSHLIADSRRKGSLEQDHHLLTGEAIVAIVAGSDTVASAMVFLFYELALNPSMANKIYEELSAISIQDFRALERLPYYNAFIKETTRLHPVVLTGGYRDLPPEGVTIAGRYIPGNTTVAAPRYTIFRSERCFEQADKFIPERWLSKPGMVKDSRSFVPFAQGRYTCVGKSLALSELRVVAALLVSRYHIHLPPGDNGTRVEKDMQDQFTAKPGKLDLVFIPRD</sequence>
<dbReference type="EMBL" id="JAVFKD010000013">
    <property type="protein sequence ID" value="KAK5991667.1"/>
    <property type="molecule type" value="Genomic_DNA"/>
</dbReference>
<dbReference type="Gene3D" id="1.10.630.10">
    <property type="entry name" value="Cytochrome P450"/>
    <property type="match status" value="1"/>
</dbReference>
<dbReference type="InterPro" id="IPR002401">
    <property type="entry name" value="Cyt_P450_E_grp-I"/>
</dbReference>
<evidence type="ECO:0000256" key="5">
    <source>
        <dbReference type="ARBA" id="ARBA00023002"/>
    </source>
</evidence>
<protein>
    <submittedName>
        <fullName evidence="9">Cytochrome P450 monooxygenase notG</fullName>
    </submittedName>
</protein>
<dbReference type="GO" id="GO:0004497">
    <property type="term" value="F:monooxygenase activity"/>
    <property type="evidence" value="ECO:0007669"/>
    <property type="project" value="UniProtKB-KW"/>
</dbReference>
<evidence type="ECO:0000256" key="2">
    <source>
        <dbReference type="ARBA" id="ARBA00010617"/>
    </source>
</evidence>
<dbReference type="CDD" id="cd11061">
    <property type="entry name" value="CYP67-like"/>
    <property type="match status" value="1"/>
</dbReference>
<gene>
    <name evidence="9" type="ORF">PT974_07700</name>
</gene>
<evidence type="ECO:0000313" key="10">
    <source>
        <dbReference type="Proteomes" id="UP001338125"/>
    </source>
</evidence>
<feature type="transmembrane region" description="Helical" evidence="8">
    <location>
        <begin position="53"/>
        <end position="72"/>
    </location>
</feature>
<keyword evidence="7 9" id="KW-0503">Monooxygenase</keyword>
<evidence type="ECO:0000313" key="9">
    <source>
        <dbReference type="EMBL" id="KAK5991667.1"/>
    </source>
</evidence>
<comment type="caution">
    <text evidence="9">The sequence shown here is derived from an EMBL/GenBank/DDBJ whole genome shotgun (WGS) entry which is preliminary data.</text>
</comment>
<keyword evidence="8" id="KW-0472">Membrane</keyword>
<dbReference type="PANTHER" id="PTHR24305">
    <property type="entry name" value="CYTOCHROME P450"/>
    <property type="match status" value="1"/>
</dbReference>
<keyword evidence="10" id="KW-1185">Reference proteome</keyword>
<evidence type="ECO:0000256" key="6">
    <source>
        <dbReference type="ARBA" id="ARBA00023004"/>
    </source>
</evidence>
<dbReference type="InterPro" id="IPR036396">
    <property type="entry name" value="Cyt_P450_sf"/>
</dbReference>
<dbReference type="InterPro" id="IPR050121">
    <property type="entry name" value="Cytochrome_P450_monoxygenase"/>
</dbReference>
<proteinExistence type="inferred from homology"/>
<comment type="similarity">
    <text evidence="2">Belongs to the cytochrome P450 family.</text>
</comment>